<accession>X1DZP2</accession>
<sequence length="386" mass="43373">MVDEKESKRAIRIFGLASFLNDMGSDMIYPIWPLFVTNVLKANMSTLGFIDGLGEAIVSLSQIVSGYISDRIRKRKIFIWPGYLMSSISRVGYAISSIWQHLIPFKILDRAGKIRGAPRDAEIADLSTDENRGKNFGFLRTMDNLGAVCGTLLCLLLFNKLGYKNLFLIAAIPSFIGAIIILMFIKERRAGITKVFRSLTLKDFNKNLILFLILSTIFALGAFSYSFLLIFAKELGFQIKFIPVLYLIFSVVATLTALPFGGLSDKLGRKPILILSYIFWILLCICFAFIKSYWIIFLVFVLYGLHKGSLEPVQRTLVSELSPEKYRASILGTYQMVIGLSALPASFIAGMLWDKISMSAPFMFSLILTVLAIIMLFFVKEKVQSL</sequence>
<dbReference type="PROSITE" id="PS50850">
    <property type="entry name" value="MFS"/>
    <property type="match status" value="1"/>
</dbReference>
<keyword evidence="3 5" id="KW-1133">Transmembrane helix</keyword>
<comment type="subcellular location">
    <subcellularLocation>
        <location evidence="1">Membrane</location>
        <topology evidence="1">Multi-pass membrane protein</topology>
    </subcellularLocation>
</comment>
<evidence type="ECO:0000256" key="3">
    <source>
        <dbReference type="ARBA" id="ARBA00022989"/>
    </source>
</evidence>
<proteinExistence type="predicted"/>
<dbReference type="CDD" id="cd17370">
    <property type="entry name" value="MFS_MJ1317_like"/>
    <property type="match status" value="1"/>
</dbReference>
<dbReference type="GO" id="GO:0016020">
    <property type="term" value="C:membrane"/>
    <property type="evidence" value="ECO:0007669"/>
    <property type="project" value="UniProtKB-SubCell"/>
</dbReference>
<dbReference type="InterPro" id="IPR036259">
    <property type="entry name" value="MFS_trans_sf"/>
</dbReference>
<evidence type="ECO:0000256" key="1">
    <source>
        <dbReference type="ARBA" id="ARBA00004141"/>
    </source>
</evidence>
<dbReference type="SUPFAM" id="SSF103473">
    <property type="entry name" value="MFS general substrate transporter"/>
    <property type="match status" value="1"/>
</dbReference>
<keyword evidence="4 5" id="KW-0472">Membrane</keyword>
<evidence type="ECO:0000313" key="7">
    <source>
        <dbReference type="EMBL" id="GAH26461.1"/>
    </source>
</evidence>
<evidence type="ECO:0000256" key="5">
    <source>
        <dbReference type="SAM" id="Phobius"/>
    </source>
</evidence>
<feature type="transmembrane region" description="Helical" evidence="5">
    <location>
        <begin position="359"/>
        <end position="379"/>
    </location>
</feature>
<keyword evidence="2 5" id="KW-0812">Transmembrane</keyword>
<feature type="transmembrane region" description="Helical" evidence="5">
    <location>
        <begin position="274"/>
        <end position="305"/>
    </location>
</feature>
<dbReference type="PROSITE" id="PS00217">
    <property type="entry name" value="SUGAR_TRANSPORT_2"/>
    <property type="match status" value="1"/>
</dbReference>
<dbReference type="Gene3D" id="1.20.1250.20">
    <property type="entry name" value="MFS general substrate transporter like domains"/>
    <property type="match status" value="2"/>
</dbReference>
<dbReference type="InterPro" id="IPR005829">
    <property type="entry name" value="Sugar_transporter_CS"/>
</dbReference>
<dbReference type="GO" id="GO:0022857">
    <property type="term" value="F:transmembrane transporter activity"/>
    <property type="evidence" value="ECO:0007669"/>
    <property type="project" value="InterPro"/>
</dbReference>
<feature type="transmembrane region" description="Helical" evidence="5">
    <location>
        <begin position="208"/>
        <end position="232"/>
    </location>
</feature>
<protein>
    <recommendedName>
        <fullName evidence="6">Major facilitator superfamily (MFS) profile domain-containing protein</fullName>
    </recommendedName>
</protein>
<dbReference type="InterPro" id="IPR020846">
    <property type="entry name" value="MFS_dom"/>
</dbReference>
<organism evidence="7">
    <name type="scientific">marine sediment metagenome</name>
    <dbReference type="NCBI Taxonomy" id="412755"/>
    <lineage>
        <taxon>unclassified sequences</taxon>
        <taxon>metagenomes</taxon>
        <taxon>ecological metagenomes</taxon>
    </lineage>
</organism>
<feature type="transmembrane region" description="Helical" evidence="5">
    <location>
        <begin position="77"/>
        <end position="99"/>
    </location>
</feature>
<dbReference type="InterPro" id="IPR011701">
    <property type="entry name" value="MFS"/>
</dbReference>
<dbReference type="AlphaFoldDB" id="X1DZP2"/>
<reference evidence="7" key="1">
    <citation type="journal article" date="2014" name="Front. Microbiol.">
        <title>High frequency of phylogenetically diverse reductive dehalogenase-homologous genes in deep subseafloor sedimentary metagenomes.</title>
        <authorList>
            <person name="Kawai M."/>
            <person name="Futagami T."/>
            <person name="Toyoda A."/>
            <person name="Takaki Y."/>
            <person name="Nishi S."/>
            <person name="Hori S."/>
            <person name="Arai W."/>
            <person name="Tsubouchi T."/>
            <person name="Morono Y."/>
            <person name="Uchiyama I."/>
            <person name="Ito T."/>
            <person name="Fujiyama A."/>
            <person name="Inagaki F."/>
            <person name="Takami H."/>
        </authorList>
    </citation>
    <scope>NUCLEOTIDE SEQUENCE</scope>
    <source>
        <strain evidence="7">Expedition CK06-06</strain>
    </source>
</reference>
<feature type="transmembrane region" description="Helical" evidence="5">
    <location>
        <begin position="165"/>
        <end position="185"/>
    </location>
</feature>
<feature type="domain" description="Major facilitator superfamily (MFS) profile" evidence="6">
    <location>
        <begin position="10"/>
        <end position="384"/>
    </location>
</feature>
<feature type="transmembrane region" description="Helical" evidence="5">
    <location>
        <begin position="326"/>
        <end position="353"/>
    </location>
</feature>
<evidence type="ECO:0000259" key="6">
    <source>
        <dbReference type="PROSITE" id="PS50850"/>
    </source>
</evidence>
<dbReference type="EMBL" id="BARU01000064">
    <property type="protein sequence ID" value="GAH26461.1"/>
    <property type="molecule type" value="Genomic_DNA"/>
</dbReference>
<dbReference type="PANTHER" id="PTHR23518">
    <property type="entry name" value="C-METHYLTRANSFERASE"/>
    <property type="match status" value="1"/>
</dbReference>
<dbReference type="Pfam" id="PF07690">
    <property type="entry name" value="MFS_1"/>
    <property type="match status" value="1"/>
</dbReference>
<evidence type="ECO:0000256" key="2">
    <source>
        <dbReference type="ARBA" id="ARBA00022692"/>
    </source>
</evidence>
<comment type="caution">
    <text evidence="7">The sequence shown here is derived from an EMBL/GenBank/DDBJ whole genome shotgun (WGS) entry which is preliminary data.</text>
</comment>
<gene>
    <name evidence="7" type="ORF">S03H2_00385</name>
</gene>
<feature type="transmembrane region" description="Helical" evidence="5">
    <location>
        <begin position="244"/>
        <end position="262"/>
    </location>
</feature>
<name>X1DZP2_9ZZZZ</name>
<evidence type="ECO:0000256" key="4">
    <source>
        <dbReference type="ARBA" id="ARBA00023136"/>
    </source>
</evidence>
<dbReference type="PANTHER" id="PTHR23518:SF2">
    <property type="entry name" value="MAJOR FACILITATOR SUPERFAMILY TRANSPORTER"/>
    <property type="match status" value="1"/>
</dbReference>